<dbReference type="InterPro" id="IPR011333">
    <property type="entry name" value="SKP1/BTB/POZ_sf"/>
</dbReference>
<dbReference type="Proteomes" id="UP000192596">
    <property type="component" value="Unassembled WGS sequence"/>
</dbReference>
<dbReference type="InParanoid" id="A0A1V8SMK0"/>
<evidence type="ECO:0000313" key="1">
    <source>
        <dbReference type="EMBL" id="OQO00395.1"/>
    </source>
</evidence>
<keyword evidence="2" id="KW-1185">Reference proteome</keyword>
<dbReference type="AlphaFoldDB" id="A0A1V8SMK0"/>
<dbReference type="Gene3D" id="3.30.710.10">
    <property type="entry name" value="Potassium Channel Kv1.1, Chain A"/>
    <property type="match status" value="1"/>
</dbReference>
<evidence type="ECO:0000313" key="2">
    <source>
        <dbReference type="Proteomes" id="UP000192596"/>
    </source>
</evidence>
<dbReference type="OrthoDB" id="6359816at2759"/>
<accession>A0A1V8SMK0</accession>
<name>A0A1V8SMK0_9PEZI</name>
<reference evidence="2" key="1">
    <citation type="submission" date="2017-03" db="EMBL/GenBank/DDBJ databases">
        <title>Genomes of endolithic fungi from Antarctica.</title>
        <authorList>
            <person name="Coleine C."/>
            <person name="Masonjones S."/>
            <person name="Stajich J.E."/>
        </authorList>
    </citation>
    <scope>NUCLEOTIDE SEQUENCE [LARGE SCALE GENOMIC DNA]</scope>
    <source>
        <strain evidence="2">CCFEE 5527</strain>
    </source>
</reference>
<dbReference type="EMBL" id="NAJO01000035">
    <property type="protein sequence ID" value="OQO00395.1"/>
    <property type="molecule type" value="Genomic_DNA"/>
</dbReference>
<sequence>MNVAGNPSKVLKRFQILYETGQTVDFEILCNDRVWKEAKGKRLNLSGEDEDGVDALVRYMYYFKYERTEETYLKHVNVAILADKYDLPDLVALADQAMAAMITSRPLECTTDLMAAAELAYESEGPTTAFRTALLDATLDLDQSAPKGRALLSALVRALPRLAQDLVLATIEHAPIAKPEPSTGQGPCVSFCTACKRDVFLLEVIEKGKQGGITHYNCIGCEKRVTALD</sequence>
<protein>
    <recommendedName>
        <fullName evidence="3">BTB domain-containing protein</fullName>
    </recommendedName>
</protein>
<comment type="caution">
    <text evidence="1">The sequence shown here is derived from an EMBL/GenBank/DDBJ whole genome shotgun (WGS) entry which is preliminary data.</text>
</comment>
<dbReference type="CDD" id="cd18186">
    <property type="entry name" value="BTB_POZ_ZBTB_KLHL-like"/>
    <property type="match status" value="1"/>
</dbReference>
<gene>
    <name evidence="1" type="ORF">B0A48_13744</name>
</gene>
<organism evidence="1 2">
    <name type="scientific">Cryoendolithus antarcticus</name>
    <dbReference type="NCBI Taxonomy" id="1507870"/>
    <lineage>
        <taxon>Eukaryota</taxon>
        <taxon>Fungi</taxon>
        <taxon>Dikarya</taxon>
        <taxon>Ascomycota</taxon>
        <taxon>Pezizomycotina</taxon>
        <taxon>Dothideomycetes</taxon>
        <taxon>Dothideomycetidae</taxon>
        <taxon>Cladosporiales</taxon>
        <taxon>Cladosporiaceae</taxon>
        <taxon>Cryoendolithus</taxon>
    </lineage>
</organism>
<proteinExistence type="predicted"/>
<dbReference type="SUPFAM" id="SSF54695">
    <property type="entry name" value="POZ domain"/>
    <property type="match status" value="1"/>
</dbReference>
<evidence type="ECO:0008006" key="3">
    <source>
        <dbReference type="Google" id="ProtNLM"/>
    </source>
</evidence>